<sequence>MGAGDDAGKSFVTSGFTGTGGASAQPPSPSPPVAPGKVEGPLKSITPTEISKRHILSKIKRGTPSDVKNTVILPHVDAEADLAAIKNNQGKWLGGNKYEVNGRIWGLEGSGAIYPVRGDGLVEMNKLQYEALKGLITHEGDRDAMAKDKRFSRYKFHTTDEDWNVAQGVYDQR</sequence>
<evidence type="ECO:0000313" key="3">
    <source>
        <dbReference type="Proteomes" id="UP000308760"/>
    </source>
</evidence>
<dbReference type="EMBL" id="STGY01000009">
    <property type="protein sequence ID" value="THV42988.1"/>
    <property type="molecule type" value="Genomic_DNA"/>
</dbReference>
<keyword evidence="3" id="KW-1185">Reference proteome</keyword>
<dbReference type="RefSeq" id="WP_136533119.1">
    <property type="nucleotide sequence ID" value="NZ_STGY01000009.1"/>
</dbReference>
<dbReference type="AlphaFoldDB" id="A0A4S8QF02"/>
<protein>
    <submittedName>
        <fullName evidence="2">Uncharacterized protein</fullName>
    </submittedName>
</protein>
<proteinExistence type="predicted"/>
<reference evidence="2 3" key="2">
    <citation type="submission" date="2019-05" db="EMBL/GenBank/DDBJ databases">
        <title>Glycomyces buryatensis sp. nov.</title>
        <authorList>
            <person name="Nikitina E."/>
        </authorList>
    </citation>
    <scope>NUCLEOTIDE SEQUENCE [LARGE SCALE GENOMIC DNA]</scope>
    <source>
        <strain evidence="2 3">18</strain>
    </source>
</reference>
<gene>
    <name evidence="2" type="ORF">FAB82_03270</name>
</gene>
<feature type="region of interest" description="Disordered" evidence="1">
    <location>
        <begin position="1"/>
        <end position="47"/>
    </location>
</feature>
<reference evidence="3" key="1">
    <citation type="submission" date="2019-04" db="EMBL/GenBank/DDBJ databases">
        <title>Nocardioides xinjiangensis sp. nov.</title>
        <authorList>
            <person name="Liu S."/>
        </authorList>
    </citation>
    <scope>NUCLEOTIDE SEQUENCE [LARGE SCALE GENOMIC DNA]</scope>
    <source>
        <strain evidence="3">18</strain>
    </source>
</reference>
<evidence type="ECO:0000313" key="2">
    <source>
        <dbReference type="EMBL" id="THV42988.1"/>
    </source>
</evidence>
<name>A0A4S8QF02_9ACTN</name>
<evidence type="ECO:0000256" key="1">
    <source>
        <dbReference type="SAM" id="MobiDB-lite"/>
    </source>
</evidence>
<dbReference type="Proteomes" id="UP000308760">
    <property type="component" value="Unassembled WGS sequence"/>
</dbReference>
<comment type="caution">
    <text evidence="2">The sequence shown here is derived from an EMBL/GenBank/DDBJ whole genome shotgun (WGS) entry which is preliminary data.</text>
</comment>
<accession>A0A4S8QF02</accession>
<organism evidence="2 3">
    <name type="scientific">Glycomyces buryatensis</name>
    <dbReference type="NCBI Taxonomy" id="2570927"/>
    <lineage>
        <taxon>Bacteria</taxon>
        <taxon>Bacillati</taxon>
        <taxon>Actinomycetota</taxon>
        <taxon>Actinomycetes</taxon>
        <taxon>Glycomycetales</taxon>
        <taxon>Glycomycetaceae</taxon>
        <taxon>Glycomyces</taxon>
    </lineage>
</organism>
<dbReference type="OrthoDB" id="4002101at2"/>